<dbReference type="PROSITE" id="PS51365">
    <property type="entry name" value="RENAL_DIPEPTIDASE_2"/>
    <property type="match status" value="1"/>
</dbReference>
<dbReference type="Proteomes" id="UP000671913">
    <property type="component" value="Chromosome"/>
</dbReference>
<dbReference type="GO" id="GO:0006508">
    <property type="term" value="P:proteolysis"/>
    <property type="evidence" value="ECO:0007669"/>
    <property type="project" value="InterPro"/>
</dbReference>
<dbReference type="InterPro" id="IPR008257">
    <property type="entry name" value="Pept_M19"/>
</dbReference>
<keyword evidence="2" id="KW-1185">Reference proteome</keyword>
<dbReference type="RefSeq" id="WP_284679708.1">
    <property type="nucleotide sequence ID" value="NZ_CP060096.1"/>
</dbReference>
<name>A0A975AV46_9THEO</name>
<dbReference type="Pfam" id="PF01244">
    <property type="entry name" value="Peptidase_M19"/>
    <property type="match status" value="1"/>
</dbReference>
<dbReference type="Gene3D" id="3.20.20.140">
    <property type="entry name" value="Metal-dependent hydrolases"/>
    <property type="match status" value="1"/>
</dbReference>
<dbReference type="InterPro" id="IPR032466">
    <property type="entry name" value="Metal_Hydrolase"/>
</dbReference>
<proteinExistence type="predicted"/>
<evidence type="ECO:0000313" key="2">
    <source>
        <dbReference type="Proteomes" id="UP000671913"/>
    </source>
</evidence>
<accession>A0A975AV46</accession>
<dbReference type="KEGG" id="aaut:ACETAC_09120"/>
<dbReference type="PANTHER" id="PTHR10443">
    <property type="entry name" value="MICROSOMAL DIPEPTIDASE"/>
    <property type="match status" value="1"/>
</dbReference>
<gene>
    <name evidence="1" type="ORF">ACETAC_09120</name>
</gene>
<dbReference type="AlphaFoldDB" id="A0A975AV46"/>
<protein>
    <submittedName>
        <fullName evidence="1">Dipeptidase</fullName>
    </submittedName>
</protein>
<sequence length="310" mass="34901">MFVDFHCDTLYQLIEKDYDITKRSKEGHIDIERLQEGNVHLQVFAAFIDPKYMRKNAATIALKMIDKLYQLIKKNDKLMLVLNGEDIDRIEKENKIGVMLSIEGGEALEGDIALLRMFYRLGVRALTLTWSLRNDLGDGVEGVAESGLTSFGKDVVKEMNKLGMIIDVSHLNEKGFWNVMEISKKPVIASHSDCKALCSHKRNLTDEQIKAIAGKGGVIGINFAPEFLKESGKASVEDVICHIDHICGLVGSEYVGFGSDFDGIDDVPEDLYDVSCFPKIIDGLKRRGYKEKDIDLICHENFERLIKKII</sequence>
<reference evidence="1" key="1">
    <citation type="submission" date="2020-08" db="EMBL/GenBank/DDBJ databases">
        <title>Genomic insights into the carbon and energy metabolism of the first obligate autotrophic acetogenic bacterium Aceticella autotrophica gen. nov., sp. nov.</title>
        <authorList>
            <person name="Toshchakov S.V."/>
            <person name="Elcheninov A.G."/>
            <person name="Kublanov I.V."/>
            <person name="Frolov E.N."/>
            <person name="Lebedinsky A.V."/>
        </authorList>
    </citation>
    <scope>NUCLEOTIDE SEQUENCE</scope>
    <source>
        <strain evidence="1">3443-3Ac</strain>
    </source>
</reference>
<dbReference type="CDD" id="cd01301">
    <property type="entry name" value="rDP_like"/>
    <property type="match status" value="1"/>
</dbReference>
<dbReference type="InterPro" id="IPR000180">
    <property type="entry name" value="Dipep_AS"/>
</dbReference>
<organism evidence="1 2">
    <name type="scientific">Aceticella autotrophica</name>
    <dbReference type="NCBI Taxonomy" id="2755338"/>
    <lineage>
        <taxon>Bacteria</taxon>
        <taxon>Bacillati</taxon>
        <taxon>Bacillota</taxon>
        <taxon>Clostridia</taxon>
        <taxon>Thermoanaerobacterales</taxon>
        <taxon>Thermoanaerobacteraceae</taxon>
        <taxon>Aceticella</taxon>
    </lineage>
</organism>
<dbReference type="EMBL" id="CP060096">
    <property type="protein sequence ID" value="QSZ27016.1"/>
    <property type="molecule type" value="Genomic_DNA"/>
</dbReference>
<dbReference type="PANTHER" id="PTHR10443:SF12">
    <property type="entry name" value="DIPEPTIDASE"/>
    <property type="match status" value="1"/>
</dbReference>
<dbReference type="PROSITE" id="PS00869">
    <property type="entry name" value="RENAL_DIPEPTIDASE_1"/>
    <property type="match status" value="1"/>
</dbReference>
<dbReference type="GO" id="GO:0070573">
    <property type="term" value="F:metallodipeptidase activity"/>
    <property type="evidence" value="ECO:0007669"/>
    <property type="project" value="InterPro"/>
</dbReference>
<dbReference type="SUPFAM" id="SSF51556">
    <property type="entry name" value="Metallo-dependent hydrolases"/>
    <property type="match status" value="1"/>
</dbReference>
<evidence type="ECO:0000313" key="1">
    <source>
        <dbReference type="EMBL" id="QSZ27016.1"/>
    </source>
</evidence>